<accession>A0A381T175</accession>
<dbReference type="Pfam" id="PF00521">
    <property type="entry name" value="DNA_topoisoIV"/>
    <property type="match status" value="1"/>
</dbReference>
<dbReference type="SUPFAM" id="SSF56719">
    <property type="entry name" value="Type II DNA topoisomerase"/>
    <property type="match status" value="1"/>
</dbReference>
<dbReference type="GO" id="GO:0003677">
    <property type="term" value="F:DNA binding"/>
    <property type="evidence" value="ECO:0007669"/>
    <property type="project" value="UniProtKB-KW"/>
</dbReference>
<comment type="catalytic activity">
    <reaction evidence="1">
        <text>ATP-dependent breakage, passage and rejoining of double-stranded DNA.</text>
        <dbReference type="EC" id="5.6.2.2"/>
    </reaction>
</comment>
<evidence type="ECO:0000259" key="9">
    <source>
        <dbReference type="PROSITE" id="PS52040"/>
    </source>
</evidence>
<dbReference type="InterPro" id="IPR013758">
    <property type="entry name" value="Topo_IIA_A/C_ab"/>
</dbReference>
<dbReference type="FunFam" id="1.10.268.10:FF:000001">
    <property type="entry name" value="DNA gyrase subunit A"/>
    <property type="match status" value="1"/>
</dbReference>
<evidence type="ECO:0000256" key="8">
    <source>
        <dbReference type="ARBA" id="ARBA00023235"/>
    </source>
</evidence>
<keyword evidence="7" id="KW-0238">DNA-binding</keyword>
<dbReference type="NCBIfam" id="TIGR01063">
    <property type="entry name" value="gyrA"/>
    <property type="match status" value="1"/>
</dbReference>
<dbReference type="Gene3D" id="3.30.1360.40">
    <property type="match status" value="1"/>
</dbReference>
<dbReference type="FunFam" id="3.90.199.10:FF:000001">
    <property type="entry name" value="DNA gyrase subunit A"/>
    <property type="match status" value="1"/>
</dbReference>
<dbReference type="PANTHER" id="PTHR43493:SF5">
    <property type="entry name" value="DNA GYRASE SUBUNIT A, CHLOROPLASTIC_MITOCHONDRIAL"/>
    <property type="match status" value="1"/>
</dbReference>
<dbReference type="Pfam" id="PF03989">
    <property type="entry name" value="DNA_gyraseA_C"/>
    <property type="match status" value="6"/>
</dbReference>
<dbReference type="SMART" id="SM00434">
    <property type="entry name" value="TOP4c"/>
    <property type="match status" value="1"/>
</dbReference>
<evidence type="ECO:0000256" key="1">
    <source>
        <dbReference type="ARBA" id="ARBA00000185"/>
    </source>
</evidence>
<organism evidence="10">
    <name type="scientific">marine metagenome</name>
    <dbReference type="NCBI Taxonomy" id="408172"/>
    <lineage>
        <taxon>unclassified sequences</taxon>
        <taxon>metagenomes</taxon>
        <taxon>ecological metagenomes</taxon>
    </lineage>
</organism>
<evidence type="ECO:0000256" key="3">
    <source>
        <dbReference type="ARBA" id="ARBA00012895"/>
    </source>
</evidence>
<dbReference type="Gene3D" id="2.120.10.90">
    <property type="entry name" value="DNA gyrase/topoisomerase IV, subunit A, C-terminal"/>
    <property type="match status" value="1"/>
</dbReference>
<dbReference type="FunFam" id="3.30.1360.40:FF:000002">
    <property type="entry name" value="DNA gyrase subunit A"/>
    <property type="match status" value="1"/>
</dbReference>
<feature type="domain" description="Topo IIA-type catalytic" evidence="9">
    <location>
        <begin position="41"/>
        <end position="531"/>
    </location>
</feature>
<dbReference type="GO" id="GO:0006265">
    <property type="term" value="P:DNA topological change"/>
    <property type="evidence" value="ECO:0007669"/>
    <property type="project" value="InterPro"/>
</dbReference>
<dbReference type="GO" id="GO:0005694">
    <property type="term" value="C:chromosome"/>
    <property type="evidence" value="ECO:0007669"/>
    <property type="project" value="InterPro"/>
</dbReference>
<dbReference type="PROSITE" id="PS52040">
    <property type="entry name" value="TOPO_IIA"/>
    <property type="match status" value="1"/>
</dbReference>
<dbReference type="InterPro" id="IPR013757">
    <property type="entry name" value="Topo_IIA_A_a_sf"/>
</dbReference>
<dbReference type="GO" id="GO:0009330">
    <property type="term" value="C:DNA topoisomerase type II (double strand cut, ATP-hydrolyzing) complex"/>
    <property type="evidence" value="ECO:0007669"/>
    <property type="project" value="TreeGrafter"/>
</dbReference>
<dbReference type="NCBIfam" id="NF004043">
    <property type="entry name" value="PRK05560.1"/>
    <property type="match status" value="1"/>
</dbReference>
<dbReference type="InterPro" id="IPR006691">
    <property type="entry name" value="GyrA/parC_rep"/>
</dbReference>
<proteinExistence type="inferred from homology"/>
<evidence type="ECO:0000256" key="5">
    <source>
        <dbReference type="ARBA" id="ARBA00022840"/>
    </source>
</evidence>
<dbReference type="Gene3D" id="1.10.268.10">
    <property type="entry name" value="Topoisomerase, domain 3"/>
    <property type="match status" value="1"/>
</dbReference>
<dbReference type="Gene3D" id="3.90.199.10">
    <property type="entry name" value="Topoisomerase II, domain 5"/>
    <property type="match status" value="1"/>
</dbReference>
<evidence type="ECO:0000256" key="4">
    <source>
        <dbReference type="ARBA" id="ARBA00022741"/>
    </source>
</evidence>
<dbReference type="GO" id="GO:0005737">
    <property type="term" value="C:cytoplasm"/>
    <property type="evidence" value="ECO:0007669"/>
    <property type="project" value="TreeGrafter"/>
</dbReference>
<dbReference type="AlphaFoldDB" id="A0A381T175"/>
<reference evidence="10" key="1">
    <citation type="submission" date="2018-05" db="EMBL/GenBank/DDBJ databases">
        <authorList>
            <person name="Lanie J.A."/>
            <person name="Ng W.-L."/>
            <person name="Kazmierczak K.M."/>
            <person name="Andrzejewski T.M."/>
            <person name="Davidsen T.M."/>
            <person name="Wayne K.J."/>
            <person name="Tettelin H."/>
            <person name="Glass J.I."/>
            <person name="Rusch D."/>
            <person name="Podicherti R."/>
            <person name="Tsui H.-C.T."/>
            <person name="Winkler M.E."/>
        </authorList>
    </citation>
    <scope>NUCLEOTIDE SEQUENCE</scope>
</reference>
<gene>
    <name evidence="10" type="ORF">METZ01_LOCUS62155</name>
</gene>
<keyword evidence="4" id="KW-0547">Nucleotide-binding</keyword>
<keyword evidence="5" id="KW-0067">ATP-binding</keyword>
<dbReference type="InterPro" id="IPR035516">
    <property type="entry name" value="Gyrase/topoIV_suA_C"/>
</dbReference>
<dbReference type="InterPro" id="IPR050220">
    <property type="entry name" value="Type_II_DNA_Topoisomerases"/>
</dbReference>
<dbReference type="EC" id="5.6.2.2" evidence="3"/>
<evidence type="ECO:0000256" key="7">
    <source>
        <dbReference type="ARBA" id="ARBA00023125"/>
    </source>
</evidence>
<dbReference type="GO" id="GO:0005524">
    <property type="term" value="F:ATP binding"/>
    <property type="evidence" value="ECO:0007669"/>
    <property type="project" value="UniProtKB-KW"/>
</dbReference>
<evidence type="ECO:0000256" key="6">
    <source>
        <dbReference type="ARBA" id="ARBA00023029"/>
    </source>
</evidence>
<name>A0A381T175_9ZZZZ</name>
<evidence type="ECO:0000313" key="10">
    <source>
        <dbReference type="EMBL" id="SVA09301.1"/>
    </source>
</evidence>
<evidence type="ECO:0000256" key="2">
    <source>
        <dbReference type="ARBA" id="ARBA00008263"/>
    </source>
</evidence>
<keyword evidence="8" id="KW-0413">Isomerase</keyword>
<protein>
    <recommendedName>
        <fullName evidence="3">DNA topoisomerase (ATP-hydrolyzing)</fullName>
        <ecNumber evidence="3">5.6.2.2</ecNumber>
    </recommendedName>
</protein>
<dbReference type="CDD" id="cd00187">
    <property type="entry name" value="TOP4c"/>
    <property type="match status" value="1"/>
</dbReference>
<dbReference type="EMBL" id="UINC01003794">
    <property type="protein sequence ID" value="SVA09301.1"/>
    <property type="molecule type" value="Genomic_DNA"/>
</dbReference>
<keyword evidence="6" id="KW-0799">Topoisomerase</keyword>
<dbReference type="GO" id="GO:0003918">
    <property type="term" value="F:DNA topoisomerase type II (double strand cut, ATP-hydrolyzing) activity"/>
    <property type="evidence" value="ECO:0007669"/>
    <property type="project" value="UniProtKB-EC"/>
</dbReference>
<dbReference type="InterPro" id="IPR013760">
    <property type="entry name" value="Topo_IIA-like_dom_sf"/>
</dbReference>
<sequence length="900" mass="100629">MSEINDKNSDENSRISNISLDQEMRQSYLDYAMSVIVARALPDARDGLKPVHRRILFSMHESGYDYNKQYRKSARVVGDVIGKYHPHGDQSIYDALVRMAQPFSLHLPLIDGQGNFGSVDGDPPAAMRYTEVRMKKLSHHLLNDINQDTVDFQENYDNSESEPVVLPAEFPNLMVNGAGGIAVGMATNIPPHNLGEITDACLKILDNPEVEIDELFKMVPGPDFPTGGIILGNSGARSAYTTGRGSVVIRGKADIEEIRKDREAIIITEIPFQLNKTLLIEKIAELVRNKTIEGISDLRDESDRHGMRIVVELKRDTVPEIILNQLYKYTQLQTSFGANMVALDKGTPKIMNLKELLICFLDFRQEVVKRRAKYQLNKARDRAHLLVGLAIAVTNIDEIIKLIRSSKSPAEAKEDLMDREWPAKEVKSLITLIDDPRHGVSKAGNCSFTEEQAKAILELRLQRLTALGIDEIKSELNDLRDKITDLLDFLGSKDQIISLIKEGLIEIKENFSVPRRTVIIGELDDVQDEDLIIKEEMAITVSHSGYIKRVPLSTYRAQNRGGKGRSGMQTKDDDFVTRIFIANTHQPILFFSSKGMVYRLKSWKLPLTSPQARGKAMINLLPLDEDERITTVMALPENQSDWEGLFVVFATSSGGIRRNSLSDFWNINKNGKIAMKLKSDEKIISVQTCRDNNDILLTTRKGQSIRFSVEKVRVFASRSSTGVRGINLKKGDSVVGVSILNHVDASIEELRAYLKRASIMRRATEEEADDSISEHDTNGDIDLSTKRYSELAAQEEIILTVAANGQGKRSSSYEYRTTNRGGKGVIGITLTKAHGEVVASFAVDSNDQIMLIDDSGKLIRCPVTDIRIMGRNTQGVKIFNIEETSTVVSVERIIEQNGDQ</sequence>
<comment type="similarity">
    <text evidence="2">Belongs to the type II topoisomerase GyrA/ParC subunit family.</text>
</comment>
<dbReference type="SUPFAM" id="SSF101904">
    <property type="entry name" value="GyrA/ParC C-terminal domain-like"/>
    <property type="match status" value="1"/>
</dbReference>
<dbReference type="HAMAP" id="MF_01897">
    <property type="entry name" value="GyrA"/>
    <property type="match status" value="1"/>
</dbReference>
<dbReference type="NCBIfam" id="NF004044">
    <property type="entry name" value="PRK05561.1"/>
    <property type="match status" value="1"/>
</dbReference>
<dbReference type="InterPro" id="IPR005743">
    <property type="entry name" value="GyrA"/>
</dbReference>
<dbReference type="PANTHER" id="PTHR43493">
    <property type="entry name" value="DNA GYRASE/TOPOISOMERASE SUBUNIT A"/>
    <property type="match status" value="1"/>
</dbReference>
<dbReference type="InterPro" id="IPR002205">
    <property type="entry name" value="Topo_IIA_dom_A"/>
</dbReference>